<dbReference type="EMBL" id="BK016006">
    <property type="protein sequence ID" value="DAF89303.1"/>
    <property type="molecule type" value="Genomic_DNA"/>
</dbReference>
<accession>A0A8S5U4C1</accession>
<evidence type="ECO:0000313" key="1">
    <source>
        <dbReference type="EMBL" id="DAF89303.1"/>
    </source>
</evidence>
<sequence length="51" mass="5833">MRGSRTKGTPRKGARLAFPFPCPRVSESRTPPPLCNWGFLLLFCFQKHERG</sequence>
<reference evidence="1" key="1">
    <citation type="journal article" date="2021" name="Proc. Natl. Acad. Sci. U.S.A.">
        <title>A Catalog of Tens of Thousands of Viruses from Human Metagenomes Reveals Hidden Associations with Chronic Diseases.</title>
        <authorList>
            <person name="Tisza M.J."/>
            <person name="Buck C.B."/>
        </authorList>
    </citation>
    <scope>NUCLEOTIDE SEQUENCE</scope>
    <source>
        <strain evidence="1">CtZDN4</strain>
    </source>
</reference>
<proteinExistence type="predicted"/>
<name>A0A8S5U4C1_9CAUD</name>
<organism evidence="1">
    <name type="scientific">Podoviridae sp. ctZDN4</name>
    <dbReference type="NCBI Taxonomy" id="2825258"/>
    <lineage>
        <taxon>Viruses</taxon>
        <taxon>Duplodnaviria</taxon>
        <taxon>Heunggongvirae</taxon>
        <taxon>Uroviricota</taxon>
        <taxon>Caudoviricetes</taxon>
    </lineage>
</organism>
<protein>
    <submittedName>
        <fullName evidence="1">Uncharacterized protein</fullName>
    </submittedName>
</protein>